<dbReference type="EMBL" id="LAZR01000643">
    <property type="protein sequence ID" value="KKN61852.1"/>
    <property type="molecule type" value="Genomic_DNA"/>
</dbReference>
<proteinExistence type="predicted"/>
<accession>A0A0F9SHV5</accession>
<protein>
    <submittedName>
        <fullName evidence="1">Uncharacterized protein</fullName>
    </submittedName>
</protein>
<reference evidence="1" key="1">
    <citation type="journal article" date="2015" name="Nature">
        <title>Complex archaea that bridge the gap between prokaryotes and eukaryotes.</title>
        <authorList>
            <person name="Spang A."/>
            <person name="Saw J.H."/>
            <person name="Jorgensen S.L."/>
            <person name="Zaremba-Niedzwiedzka K."/>
            <person name="Martijn J."/>
            <person name="Lind A.E."/>
            <person name="van Eijk R."/>
            <person name="Schleper C."/>
            <person name="Guy L."/>
            <person name="Ettema T.J."/>
        </authorList>
    </citation>
    <scope>NUCLEOTIDE SEQUENCE</scope>
</reference>
<gene>
    <name evidence="1" type="ORF">LCGC14_0517840</name>
</gene>
<sequence length="66" mass="7898">MHILLLFHISGVENLHLFQILFHKGFQSLKYRLLKKILKIFKLAVYNYLGSFIEALYEFDNLQDVI</sequence>
<organism evidence="1">
    <name type="scientific">marine sediment metagenome</name>
    <dbReference type="NCBI Taxonomy" id="412755"/>
    <lineage>
        <taxon>unclassified sequences</taxon>
        <taxon>metagenomes</taxon>
        <taxon>ecological metagenomes</taxon>
    </lineage>
</organism>
<comment type="caution">
    <text evidence="1">The sequence shown here is derived from an EMBL/GenBank/DDBJ whole genome shotgun (WGS) entry which is preliminary data.</text>
</comment>
<name>A0A0F9SHV5_9ZZZZ</name>
<evidence type="ECO:0000313" key="1">
    <source>
        <dbReference type="EMBL" id="KKN61852.1"/>
    </source>
</evidence>
<dbReference type="AlphaFoldDB" id="A0A0F9SHV5"/>